<evidence type="ECO:0000259" key="15">
    <source>
        <dbReference type="Pfam" id="PF00745"/>
    </source>
</evidence>
<dbReference type="Pfam" id="PF01488">
    <property type="entry name" value="Shikimate_DH"/>
    <property type="match status" value="1"/>
</dbReference>
<dbReference type="FunFam" id="3.30.460.30:FF:000001">
    <property type="entry name" value="Glutamyl-tRNA reductase"/>
    <property type="match status" value="1"/>
</dbReference>
<dbReference type="InterPro" id="IPR036291">
    <property type="entry name" value="NAD(P)-bd_dom_sf"/>
</dbReference>
<organism evidence="18 19">
    <name type="scientific">Suttonella indologenes</name>
    <dbReference type="NCBI Taxonomy" id="13276"/>
    <lineage>
        <taxon>Bacteria</taxon>
        <taxon>Pseudomonadati</taxon>
        <taxon>Pseudomonadota</taxon>
        <taxon>Gammaproteobacteria</taxon>
        <taxon>Cardiobacteriales</taxon>
        <taxon>Cardiobacteriaceae</taxon>
        <taxon>Suttonella</taxon>
    </lineage>
</organism>
<sequence length="431" mass="48856">MSHFALPTAVFEAPHIASFGLNHQTANMAVREQLAFSPQQAAEILAQMRHDFPQTEIALLATCNRTEWYLCSSEHLPNIGQWLTSQGYLQTEQVQSNTFYYQDRHAVRHLYRVACGLDSLILGEPQILGQLKSAYRLAKAQGTLGSALERLFQQSFAVAKQIRHSTAIGENPVSVAYAGVKLTHQFFDDHPQRCALIIGAGETGQLVARYLRDLNLKRIIIANRSLNNAQTLAEEVGGYAISLAQISEHLHEADMIFGAAQMDELILNNAHLQQSLKKRRHAFQVLVDLSLPRIFDNDIEQLENAFLYGIDDLEQIIDVNRENRQKAARQAEVMINLHSDDFIGWLNSKPQQLLIRQIRQQADVYRQELLGEAYRRLALGEDPALIIEQMSYKLTNKLLHSPSAMIHAIPPNHKEWLAIMADTFDKERNNH</sequence>
<dbReference type="AlphaFoldDB" id="A0A380MJN2"/>
<comment type="miscellaneous">
    <text evidence="9">During catalysis, the active site Cys acts as a nucleophile attacking the alpha-carbonyl group of tRNA-bound glutamate with the formation of a thioester intermediate between enzyme and glutamate, and the concomitant release of tRNA(Glu). The thioester intermediate is finally reduced by direct hydride transfer from NADPH, to form the product GSA.</text>
</comment>
<comment type="catalytic activity">
    <reaction evidence="7 9 14">
        <text>(S)-4-amino-5-oxopentanoate + tRNA(Glu) + NADP(+) = L-glutamyl-tRNA(Glu) + NADPH + H(+)</text>
        <dbReference type="Rhea" id="RHEA:12344"/>
        <dbReference type="Rhea" id="RHEA-COMP:9663"/>
        <dbReference type="Rhea" id="RHEA-COMP:9680"/>
        <dbReference type="ChEBI" id="CHEBI:15378"/>
        <dbReference type="ChEBI" id="CHEBI:57501"/>
        <dbReference type="ChEBI" id="CHEBI:57783"/>
        <dbReference type="ChEBI" id="CHEBI:58349"/>
        <dbReference type="ChEBI" id="CHEBI:78442"/>
        <dbReference type="ChEBI" id="CHEBI:78520"/>
        <dbReference type="EC" id="1.2.1.70"/>
    </reaction>
</comment>
<dbReference type="EC" id="1.2.1.70" evidence="3 9"/>
<dbReference type="SUPFAM" id="SSF69742">
    <property type="entry name" value="Glutamyl tRNA-reductase catalytic, N-terminal domain"/>
    <property type="match status" value="1"/>
</dbReference>
<dbReference type="GO" id="GO:0008883">
    <property type="term" value="F:glutamyl-tRNA reductase activity"/>
    <property type="evidence" value="ECO:0007669"/>
    <property type="project" value="UniProtKB-UniRule"/>
</dbReference>
<accession>A0A380MJN2</accession>
<evidence type="ECO:0000259" key="16">
    <source>
        <dbReference type="Pfam" id="PF01488"/>
    </source>
</evidence>
<dbReference type="SUPFAM" id="SSF51735">
    <property type="entry name" value="NAD(P)-binding Rossmann-fold domains"/>
    <property type="match status" value="1"/>
</dbReference>
<evidence type="ECO:0000256" key="2">
    <source>
        <dbReference type="ARBA" id="ARBA00005916"/>
    </source>
</evidence>
<comment type="domain">
    <text evidence="9">Possesses an unusual extended V-shaped dimeric structure with each monomer consisting of three distinct domains arranged along a curved 'spinal' alpha-helix. The N-terminal catalytic domain specifically recognizes the glutamate moiety of the substrate. The second domain is the NADPH-binding domain, and the third C-terminal domain is responsible for dimerization.</text>
</comment>
<dbReference type="FunFam" id="3.40.50.720:FF:000031">
    <property type="entry name" value="Glutamyl-tRNA reductase"/>
    <property type="match status" value="1"/>
</dbReference>
<evidence type="ECO:0000256" key="13">
    <source>
        <dbReference type="PIRSR" id="PIRSR000445-4"/>
    </source>
</evidence>
<feature type="binding site" evidence="9 11">
    <location>
        <position position="119"/>
    </location>
    <ligand>
        <name>substrate</name>
    </ligand>
</feature>
<dbReference type="OrthoDB" id="110209at2"/>
<dbReference type="Pfam" id="PF05201">
    <property type="entry name" value="GlutR_N"/>
    <property type="match status" value="1"/>
</dbReference>
<feature type="binding site" evidence="9 11">
    <location>
        <position position="130"/>
    </location>
    <ligand>
        <name>substrate</name>
    </ligand>
</feature>
<evidence type="ECO:0000256" key="12">
    <source>
        <dbReference type="PIRSR" id="PIRSR000445-3"/>
    </source>
</evidence>
<dbReference type="PANTHER" id="PTHR43013:SF1">
    <property type="entry name" value="GLUTAMYL-TRNA REDUCTASE"/>
    <property type="match status" value="1"/>
</dbReference>
<dbReference type="RefSeq" id="WP_115218007.1">
    <property type="nucleotide sequence ID" value="NZ_UHIA01000003.1"/>
</dbReference>
<feature type="site" description="Important for activity" evidence="9 13">
    <location>
        <position position="109"/>
    </location>
</feature>
<evidence type="ECO:0000256" key="11">
    <source>
        <dbReference type="PIRSR" id="PIRSR000445-2"/>
    </source>
</evidence>
<evidence type="ECO:0000313" key="18">
    <source>
        <dbReference type="EMBL" id="SUO92802.1"/>
    </source>
</evidence>
<evidence type="ECO:0000313" key="19">
    <source>
        <dbReference type="Proteomes" id="UP000254575"/>
    </source>
</evidence>
<dbReference type="GO" id="GO:0019353">
    <property type="term" value="P:protoporphyrinogen IX biosynthetic process from glutamate"/>
    <property type="evidence" value="ECO:0007669"/>
    <property type="project" value="TreeGrafter"/>
</dbReference>
<dbReference type="CDD" id="cd05213">
    <property type="entry name" value="NAD_bind_Glutamyl_tRNA_reduct"/>
    <property type="match status" value="1"/>
</dbReference>
<evidence type="ECO:0000256" key="10">
    <source>
        <dbReference type="PIRSR" id="PIRSR000445-1"/>
    </source>
</evidence>
<proteinExistence type="inferred from homology"/>
<dbReference type="HAMAP" id="MF_00087">
    <property type="entry name" value="Glu_tRNA_reductase"/>
    <property type="match status" value="1"/>
</dbReference>
<evidence type="ECO:0000256" key="3">
    <source>
        <dbReference type="ARBA" id="ARBA00012970"/>
    </source>
</evidence>
<dbReference type="InterPro" id="IPR036453">
    <property type="entry name" value="GluRdtase_dimer_dom_sf"/>
</dbReference>
<feature type="active site" description="Nucleophile" evidence="9 10">
    <location>
        <position position="63"/>
    </location>
</feature>
<dbReference type="NCBIfam" id="TIGR01035">
    <property type="entry name" value="hemA"/>
    <property type="match status" value="1"/>
</dbReference>
<dbReference type="PROSITE" id="PS00747">
    <property type="entry name" value="GLUTR"/>
    <property type="match status" value="1"/>
</dbReference>
<dbReference type="InterPro" id="IPR036343">
    <property type="entry name" value="GluRdtase_N_sf"/>
</dbReference>
<feature type="domain" description="Quinate/shikimate 5-dehydrogenase/glutamyl-tRNA reductase" evidence="16">
    <location>
        <begin position="182"/>
        <end position="316"/>
    </location>
</feature>
<dbReference type="UniPathway" id="UPA00251">
    <property type="reaction ID" value="UER00316"/>
</dbReference>
<evidence type="ECO:0000256" key="4">
    <source>
        <dbReference type="ARBA" id="ARBA00022857"/>
    </source>
</evidence>
<reference evidence="18 19" key="1">
    <citation type="submission" date="2018-06" db="EMBL/GenBank/DDBJ databases">
        <authorList>
            <consortium name="Pathogen Informatics"/>
            <person name="Doyle S."/>
        </authorList>
    </citation>
    <scope>NUCLEOTIDE SEQUENCE [LARGE SCALE GENOMIC DNA]</scope>
    <source>
        <strain evidence="18 19">NCTC10717</strain>
    </source>
</reference>
<dbReference type="InterPro" id="IPR000343">
    <property type="entry name" value="4pyrrol_synth_GluRdtase"/>
</dbReference>
<comment type="function">
    <text evidence="9">Catalyzes the NADPH-dependent reduction of glutamyl-tRNA(Glu) to glutamate 1-semialdehyde (GSA).</text>
</comment>
<dbReference type="InterPro" id="IPR015895">
    <property type="entry name" value="4pyrrol_synth_GluRdtase_N"/>
</dbReference>
<feature type="binding site" evidence="9 11">
    <location>
        <begin position="62"/>
        <end position="65"/>
    </location>
    <ligand>
        <name>substrate</name>
    </ligand>
</feature>
<gene>
    <name evidence="9 18" type="primary">hemA</name>
    <name evidence="18" type="ORF">NCTC10717_00747</name>
</gene>
<name>A0A380MJN2_9GAMM</name>
<feature type="binding site" evidence="9 11">
    <location>
        <begin position="124"/>
        <end position="126"/>
    </location>
    <ligand>
        <name>substrate</name>
    </ligand>
</feature>
<evidence type="ECO:0000256" key="8">
    <source>
        <dbReference type="ARBA" id="ARBA00068659"/>
    </source>
</evidence>
<keyword evidence="19" id="KW-1185">Reference proteome</keyword>
<dbReference type="GO" id="GO:0050661">
    <property type="term" value="F:NADP binding"/>
    <property type="evidence" value="ECO:0007669"/>
    <property type="project" value="InterPro"/>
</dbReference>
<comment type="similarity">
    <text evidence="2 9 14">Belongs to the glutamyl-tRNA reductase family.</text>
</comment>
<dbReference type="Gene3D" id="3.40.50.720">
    <property type="entry name" value="NAD(P)-binding Rossmann-like Domain"/>
    <property type="match status" value="1"/>
</dbReference>
<dbReference type="PANTHER" id="PTHR43013">
    <property type="entry name" value="GLUTAMYL-TRNA REDUCTASE"/>
    <property type="match status" value="1"/>
</dbReference>
<evidence type="ECO:0000256" key="5">
    <source>
        <dbReference type="ARBA" id="ARBA00023002"/>
    </source>
</evidence>
<keyword evidence="4 9" id="KW-0521">NADP</keyword>
<evidence type="ECO:0000259" key="17">
    <source>
        <dbReference type="Pfam" id="PF05201"/>
    </source>
</evidence>
<evidence type="ECO:0000256" key="1">
    <source>
        <dbReference type="ARBA" id="ARBA00005059"/>
    </source>
</evidence>
<dbReference type="PIRSF" id="PIRSF000445">
    <property type="entry name" value="4pyrrol_synth_GluRdtase"/>
    <property type="match status" value="1"/>
</dbReference>
<dbReference type="Pfam" id="PF00745">
    <property type="entry name" value="GlutR_dimer"/>
    <property type="match status" value="1"/>
</dbReference>
<protein>
    <recommendedName>
        <fullName evidence="8 9">Glutamyl-tRNA reductase</fullName>
        <shortName evidence="9">GluTR</shortName>
        <ecNumber evidence="3 9">1.2.1.70</ecNumber>
    </recommendedName>
</protein>
<feature type="domain" description="Tetrapyrrole biosynthesis glutamyl-tRNA reductase dimerisation" evidence="15">
    <location>
        <begin position="330"/>
        <end position="425"/>
    </location>
</feature>
<feature type="binding site" evidence="9 12">
    <location>
        <begin position="199"/>
        <end position="204"/>
    </location>
    <ligand>
        <name>NADP(+)</name>
        <dbReference type="ChEBI" id="CHEBI:58349"/>
    </ligand>
</feature>
<dbReference type="Gene3D" id="3.30.460.30">
    <property type="entry name" value="Glutamyl-tRNA reductase, N-terminal domain"/>
    <property type="match status" value="1"/>
</dbReference>
<keyword evidence="5 9" id="KW-0560">Oxidoreductase</keyword>
<evidence type="ECO:0000256" key="14">
    <source>
        <dbReference type="RuleBase" id="RU000584"/>
    </source>
</evidence>
<comment type="pathway">
    <text evidence="1 9 14">Porphyrin-containing compound metabolism; protoporphyrin-IX biosynthesis; 5-aminolevulinate from L-glutamyl-tRNA(Glu): step 1/2.</text>
</comment>
<comment type="subunit">
    <text evidence="9">Homodimer.</text>
</comment>
<evidence type="ECO:0000256" key="7">
    <source>
        <dbReference type="ARBA" id="ARBA00047464"/>
    </source>
</evidence>
<dbReference type="InterPro" id="IPR018214">
    <property type="entry name" value="GluRdtase_CS"/>
</dbReference>
<dbReference type="EMBL" id="UHIA01000003">
    <property type="protein sequence ID" value="SUO92802.1"/>
    <property type="molecule type" value="Genomic_DNA"/>
</dbReference>
<dbReference type="InterPro" id="IPR006151">
    <property type="entry name" value="Shikm_DH/Glu-tRNA_Rdtase"/>
</dbReference>
<dbReference type="Proteomes" id="UP000254575">
    <property type="component" value="Unassembled WGS sequence"/>
</dbReference>
<keyword evidence="6 9" id="KW-0627">Porphyrin biosynthesis</keyword>
<evidence type="ECO:0000256" key="9">
    <source>
        <dbReference type="HAMAP-Rule" id="MF_00087"/>
    </source>
</evidence>
<feature type="domain" description="Glutamyl-tRNA reductase N-terminal" evidence="17">
    <location>
        <begin position="20"/>
        <end position="166"/>
    </location>
</feature>
<dbReference type="InterPro" id="IPR015896">
    <property type="entry name" value="4pyrrol_synth_GluRdtase_dimer"/>
</dbReference>
<evidence type="ECO:0000256" key="6">
    <source>
        <dbReference type="ARBA" id="ARBA00023244"/>
    </source>
</evidence>
<dbReference type="SUPFAM" id="SSF69075">
    <property type="entry name" value="Glutamyl tRNA-reductase dimerization domain"/>
    <property type="match status" value="1"/>
</dbReference>